<dbReference type="InterPro" id="IPR003423">
    <property type="entry name" value="OMP_efflux"/>
</dbReference>
<keyword evidence="2" id="KW-1134">Transmembrane beta strand</keyword>
<name>A0A4V1N133_9GAMM</name>
<dbReference type="Pfam" id="PF02321">
    <property type="entry name" value="OEP"/>
    <property type="match status" value="2"/>
</dbReference>
<dbReference type="InterPro" id="IPR010131">
    <property type="entry name" value="MdtP/NodT-like"/>
</dbReference>
<dbReference type="GO" id="GO:0009279">
    <property type="term" value="C:cell outer membrane"/>
    <property type="evidence" value="ECO:0007669"/>
    <property type="project" value="UniProtKB-SubCell"/>
</dbReference>
<proteinExistence type="inferred from homology"/>
<organism evidence="3 4">
    <name type="scientific">Pseudoxanthomonas composti</name>
    <dbReference type="NCBI Taxonomy" id="2137479"/>
    <lineage>
        <taxon>Bacteria</taxon>
        <taxon>Pseudomonadati</taxon>
        <taxon>Pseudomonadota</taxon>
        <taxon>Gammaproteobacteria</taxon>
        <taxon>Lysobacterales</taxon>
        <taxon>Lysobacteraceae</taxon>
        <taxon>Pseudoxanthomonas</taxon>
    </lineage>
</organism>
<keyword evidence="2" id="KW-0449">Lipoprotein</keyword>
<reference evidence="3 4" key="1">
    <citation type="submission" date="2019-01" db="EMBL/GenBank/DDBJ databases">
        <title>Pseudoxanthomonas composti sp. nov., isolated from compost.</title>
        <authorList>
            <person name="Yang G."/>
        </authorList>
    </citation>
    <scope>NUCLEOTIDE SEQUENCE [LARGE SCALE GENOMIC DNA]</scope>
    <source>
        <strain evidence="3 4">GSS15</strain>
    </source>
</reference>
<comment type="caution">
    <text evidence="3">The sequence shown here is derived from an EMBL/GenBank/DDBJ whole genome shotgun (WGS) entry which is preliminary data.</text>
</comment>
<accession>A0A4V1N133</accession>
<dbReference type="GO" id="GO:0015562">
    <property type="term" value="F:efflux transmembrane transporter activity"/>
    <property type="evidence" value="ECO:0007669"/>
    <property type="project" value="InterPro"/>
</dbReference>
<protein>
    <submittedName>
        <fullName evidence="3">Efflux transporter outer membrane subunit</fullName>
    </submittedName>
</protein>
<dbReference type="NCBIfam" id="TIGR01845">
    <property type="entry name" value="outer_NodT"/>
    <property type="match status" value="1"/>
</dbReference>
<keyword evidence="4" id="KW-1185">Reference proteome</keyword>
<keyword evidence="2" id="KW-0812">Transmembrane</keyword>
<comment type="similarity">
    <text evidence="1 2">Belongs to the outer membrane factor (OMF) (TC 1.B.17) family.</text>
</comment>
<dbReference type="Gene3D" id="2.20.200.10">
    <property type="entry name" value="Outer membrane efflux proteins (OEP)"/>
    <property type="match status" value="1"/>
</dbReference>
<evidence type="ECO:0000256" key="1">
    <source>
        <dbReference type="ARBA" id="ARBA00007613"/>
    </source>
</evidence>
<dbReference type="Gene3D" id="1.20.1600.10">
    <property type="entry name" value="Outer membrane efflux proteins (OEP)"/>
    <property type="match status" value="1"/>
</dbReference>
<sequence>MRLGALALLPVLLAGCMLGPDYVRPEVARDALQAPSLHRAGAAKVIATPPANRWWDELHDAELSWLVDQALSNSPSLRAAGGRLRAARELSAQRRAERLPQVGAMAGGAYVQAPDAIKDSVRGIGDEIAAGDPQTGQAVRNAADDLDTDIYLAGFDASWELDLFGRRRRAVEQSLAEAEASEAELADAQVQLAAEVGQVYANYRGLQARIEIARRSADASAQALALTEQRRARGAASDLEVERARGQLQQNQATQLPLEAQRDAALDQLALMIGREPGALDARLAAAAPLPSLPAQVKVDDPASLIRRRPDVRQAERALAGSNAQIGQALSAYFPQVSLFGSIAAVATSPGDLGPDSASTLVAPFLRWSVLDFGRVRAQVAQARAGTEARTAAYEGTVLAALQDANTALSNYGAARRQVVVAQQAQASADRSASLMDQRYKAGAASLIDALDVQRQQLTAHDNAAQAQVQQVVNYIALQKSLGLGWQGANAAQPATAAR</sequence>
<dbReference type="Proteomes" id="UP000289784">
    <property type="component" value="Unassembled WGS sequence"/>
</dbReference>
<evidence type="ECO:0000256" key="2">
    <source>
        <dbReference type="RuleBase" id="RU362097"/>
    </source>
</evidence>
<dbReference type="OrthoDB" id="9770517at2"/>
<gene>
    <name evidence="3" type="ORF">EPA99_10930</name>
</gene>
<dbReference type="AlphaFoldDB" id="A0A4V1N133"/>
<dbReference type="SUPFAM" id="SSF56954">
    <property type="entry name" value="Outer membrane efflux proteins (OEP)"/>
    <property type="match status" value="1"/>
</dbReference>
<evidence type="ECO:0000313" key="3">
    <source>
        <dbReference type="EMBL" id="RXR05465.1"/>
    </source>
</evidence>
<dbReference type="PANTHER" id="PTHR30203:SF25">
    <property type="entry name" value="OUTER MEMBRANE PROTEIN-RELATED"/>
    <property type="match status" value="1"/>
</dbReference>
<dbReference type="PANTHER" id="PTHR30203">
    <property type="entry name" value="OUTER MEMBRANE CATION EFFLUX PROTEIN"/>
    <property type="match status" value="1"/>
</dbReference>
<keyword evidence="2" id="KW-0472">Membrane</keyword>
<keyword evidence="2" id="KW-0564">Palmitate</keyword>
<comment type="subcellular location">
    <subcellularLocation>
        <location evidence="2">Cell outer membrane</location>
        <topology evidence="2">Lipid-anchor</topology>
    </subcellularLocation>
</comment>
<evidence type="ECO:0000313" key="4">
    <source>
        <dbReference type="Proteomes" id="UP000289784"/>
    </source>
</evidence>
<dbReference type="EMBL" id="SAWZ01000005">
    <property type="protein sequence ID" value="RXR05465.1"/>
    <property type="molecule type" value="Genomic_DNA"/>
</dbReference>
<dbReference type="PROSITE" id="PS51257">
    <property type="entry name" value="PROKAR_LIPOPROTEIN"/>
    <property type="match status" value="1"/>
</dbReference>